<dbReference type="RefSeq" id="WP_302118910.1">
    <property type="nucleotide sequence ID" value="NZ_SJPU01000002.1"/>
</dbReference>
<organism evidence="2 3">
    <name type="scientific">Allorhodopirellula heiligendammensis</name>
    <dbReference type="NCBI Taxonomy" id="2714739"/>
    <lineage>
        <taxon>Bacteria</taxon>
        <taxon>Pseudomonadati</taxon>
        <taxon>Planctomycetota</taxon>
        <taxon>Planctomycetia</taxon>
        <taxon>Pirellulales</taxon>
        <taxon>Pirellulaceae</taxon>
        <taxon>Allorhodopirellula</taxon>
    </lineage>
</organism>
<name>A0A5C6BX42_9BACT</name>
<protein>
    <recommendedName>
        <fullName evidence="4">Bacterial membrane protein YfhO</fullName>
    </recommendedName>
</protein>
<keyword evidence="1" id="KW-1133">Transmembrane helix</keyword>
<evidence type="ECO:0000313" key="2">
    <source>
        <dbReference type="EMBL" id="TWU15846.1"/>
    </source>
</evidence>
<feature type="transmembrane region" description="Helical" evidence="1">
    <location>
        <begin position="462"/>
        <end position="478"/>
    </location>
</feature>
<dbReference type="EMBL" id="SJPU01000002">
    <property type="protein sequence ID" value="TWU15846.1"/>
    <property type="molecule type" value="Genomic_DNA"/>
</dbReference>
<feature type="transmembrane region" description="Helical" evidence="1">
    <location>
        <begin position="851"/>
        <end position="873"/>
    </location>
</feature>
<reference evidence="2 3" key="1">
    <citation type="journal article" date="2020" name="Antonie Van Leeuwenhoek">
        <title>Rhodopirellula heiligendammensis sp. nov., Rhodopirellula pilleata sp. nov., and Rhodopirellula solitaria sp. nov. isolated from natural or artificial marine surfaces in Northern Germany and California, USA, and emended description of the genus Rhodopirellula.</title>
        <authorList>
            <person name="Kallscheuer N."/>
            <person name="Wiegand S."/>
            <person name="Jogler M."/>
            <person name="Boedeker C."/>
            <person name="Peeters S.H."/>
            <person name="Rast P."/>
            <person name="Heuer A."/>
            <person name="Jetten M.S.M."/>
            <person name="Rohde M."/>
            <person name="Jogler C."/>
        </authorList>
    </citation>
    <scope>NUCLEOTIDE SEQUENCE [LARGE SCALE GENOMIC DNA]</scope>
    <source>
        <strain evidence="2 3">Poly21</strain>
    </source>
</reference>
<keyword evidence="3" id="KW-1185">Reference proteome</keyword>
<keyword evidence="1" id="KW-0812">Transmembrane</keyword>
<feature type="transmembrane region" description="Helical" evidence="1">
    <location>
        <begin position="421"/>
        <end position="442"/>
    </location>
</feature>
<feature type="transmembrane region" description="Helical" evidence="1">
    <location>
        <begin position="569"/>
        <end position="588"/>
    </location>
</feature>
<dbReference type="AlphaFoldDB" id="A0A5C6BX42"/>
<accession>A0A5C6BX42</accession>
<sequence length="891" mass="99433">MTRTQRFNLGTLRQRLSTHAALPALIAPWIGPVCLLAIFAGVLSGRDRLAFRDVGYFYTPLYQYVAEQCHGQSWGAFGNALWNPADQTGMPLAGETTTAVFYPLRMLVYAPAWSAEIAMGVYVVLHLVIASLAAYLAARRFRCDPAAAAVAGVVYPLSGMVLFLATNPPFLVGAAWLPLLLTPLIDWRTTLRFSGVGVCARHIMRSADDHEPQHLDRPRGGFVFLRHATQIPWWRAAVVPAIAMAMILLGGDPPTALHAMILAVVVQASQLGREWWRGLRPPNELLRISSAILIQMVTIVLLASVLAAPQLAASLAWSARSDRVQHEGVSGTAKIHAEAYAFSVPPWRFAELLAPNLYGSPWPTNTRWDRLVFDGGRTRLETALWTPTLYSGMLPPLLFVLLLVGWSRRTPSAMVTLSRDGMAMLIILALSMAAAMGAYGPLYRGLHEFLPGYDSLRYPAKWLPFAAFALVIWSAKLVRRDRVKRQYDKGRSTIDEPGYPTHILVWVLVAIGFVLASVLGATAIGRLQGRVSDPFWGPFVPELANYQFLFSMGSVLVAVALMAGRRRSWWWVVWVAVDLGVAHCQLVPTIERAAESRLLTGQQNESSEIRWMRVIQDGGYPQEWSEQSDGDRMLTVEAGLRRARFGRWHLEHGDAVVNNLVSIGTRELAEFWYHAKSMDRVNRSLPEHHWRGWCRLLGVGGLLRCRGGDLAAPSTTAQHVLPAVTWEPLNGAESVMPDKLSIRRRVDAIDTDRAAAWRKLLEEYADERAGVAARIPLRIWESLHSQSETEGITSAVLSRHVYQDGNWSATLTPLDTNSPPQFAEVFPLDFLSQGVLCPSGRWRIEFIYAPWWHRPVLLLAAIGWLAITLGYLVKRTRIAMRRRSLLHIRQR</sequence>
<evidence type="ECO:0008006" key="4">
    <source>
        <dbReference type="Google" id="ProtNLM"/>
    </source>
</evidence>
<comment type="caution">
    <text evidence="2">The sequence shown here is derived from an EMBL/GenBank/DDBJ whole genome shotgun (WGS) entry which is preliminary data.</text>
</comment>
<keyword evidence="1" id="KW-0472">Membrane</keyword>
<proteinExistence type="predicted"/>
<feature type="transmembrane region" description="Helical" evidence="1">
    <location>
        <begin position="389"/>
        <end position="409"/>
    </location>
</feature>
<feature type="transmembrane region" description="Helical" evidence="1">
    <location>
        <begin position="117"/>
        <end position="138"/>
    </location>
</feature>
<gene>
    <name evidence="2" type="ORF">Poly21_30480</name>
</gene>
<feature type="transmembrane region" description="Helical" evidence="1">
    <location>
        <begin position="544"/>
        <end position="562"/>
    </location>
</feature>
<evidence type="ECO:0000256" key="1">
    <source>
        <dbReference type="SAM" id="Phobius"/>
    </source>
</evidence>
<feature type="transmembrane region" description="Helical" evidence="1">
    <location>
        <begin position="145"/>
        <end position="164"/>
    </location>
</feature>
<dbReference type="Proteomes" id="UP000319908">
    <property type="component" value="Unassembled WGS sequence"/>
</dbReference>
<feature type="transmembrane region" description="Helical" evidence="1">
    <location>
        <begin position="288"/>
        <end position="308"/>
    </location>
</feature>
<feature type="transmembrane region" description="Helical" evidence="1">
    <location>
        <begin position="499"/>
        <end position="524"/>
    </location>
</feature>
<feature type="transmembrane region" description="Helical" evidence="1">
    <location>
        <begin position="21"/>
        <end position="43"/>
    </location>
</feature>
<evidence type="ECO:0000313" key="3">
    <source>
        <dbReference type="Proteomes" id="UP000319908"/>
    </source>
</evidence>